<comment type="subcellular location">
    <subcellularLocation>
        <location evidence="5">Cytoplasm</location>
    </subcellularLocation>
</comment>
<comment type="caution">
    <text evidence="7">The sequence shown here is derived from an EMBL/GenBank/DDBJ whole genome shotgun (WGS) entry which is preliminary data.</text>
</comment>
<proteinExistence type="inferred from homology"/>
<reference evidence="7 8" key="1">
    <citation type="submission" date="2024-09" db="EMBL/GenBank/DDBJ databases">
        <authorList>
            <person name="Sun Q."/>
            <person name="Mori K."/>
        </authorList>
    </citation>
    <scope>NUCLEOTIDE SEQUENCE [LARGE SCALE GENOMIC DNA]</scope>
    <source>
        <strain evidence="7 8">CECT 8286</strain>
    </source>
</reference>
<dbReference type="Proteomes" id="UP001589605">
    <property type="component" value="Unassembled WGS sequence"/>
</dbReference>
<evidence type="ECO:0000256" key="1">
    <source>
        <dbReference type="ARBA" id="ARBA00009018"/>
    </source>
</evidence>
<dbReference type="InterPro" id="IPR027417">
    <property type="entry name" value="P-loop_NTPase"/>
</dbReference>
<dbReference type="PANTHER" id="PTHR10695">
    <property type="entry name" value="DEPHOSPHO-COA KINASE-RELATED"/>
    <property type="match status" value="1"/>
</dbReference>
<comment type="pathway">
    <text evidence="5">Cofactor biosynthesis; coenzyme A biosynthesis; CoA from (R)-pantothenate: step 5/5.</text>
</comment>
<keyword evidence="8" id="KW-1185">Reference proteome</keyword>
<evidence type="ECO:0000256" key="3">
    <source>
        <dbReference type="ARBA" id="ARBA00022840"/>
    </source>
</evidence>
<keyword evidence="5 7" id="KW-0808">Transferase</keyword>
<dbReference type="PROSITE" id="PS51219">
    <property type="entry name" value="DPCK"/>
    <property type="match status" value="1"/>
</dbReference>
<dbReference type="SUPFAM" id="SSF52540">
    <property type="entry name" value="P-loop containing nucleoside triphosphate hydrolases"/>
    <property type="match status" value="1"/>
</dbReference>
<evidence type="ECO:0000256" key="4">
    <source>
        <dbReference type="ARBA" id="ARBA00022993"/>
    </source>
</evidence>
<comment type="catalytic activity">
    <reaction evidence="5">
        <text>3'-dephospho-CoA + ATP = ADP + CoA + H(+)</text>
        <dbReference type="Rhea" id="RHEA:18245"/>
        <dbReference type="ChEBI" id="CHEBI:15378"/>
        <dbReference type="ChEBI" id="CHEBI:30616"/>
        <dbReference type="ChEBI" id="CHEBI:57287"/>
        <dbReference type="ChEBI" id="CHEBI:57328"/>
        <dbReference type="ChEBI" id="CHEBI:456216"/>
        <dbReference type="EC" id="2.7.1.24"/>
    </reaction>
</comment>
<dbReference type="Pfam" id="PF01121">
    <property type="entry name" value="CoaE"/>
    <property type="match status" value="1"/>
</dbReference>
<accession>A0ABV5F4B3</accession>
<name>A0ABV5F4B3_9FLAO</name>
<dbReference type="CDD" id="cd02022">
    <property type="entry name" value="DPCK"/>
    <property type="match status" value="1"/>
</dbReference>
<keyword evidence="3 5" id="KW-0067">ATP-binding</keyword>
<dbReference type="Gene3D" id="3.40.50.300">
    <property type="entry name" value="P-loop containing nucleotide triphosphate hydrolases"/>
    <property type="match status" value="1"/>
</dbReference>
<evidence type="ECO:0000313" key="7">
    <source>
        <dbReference type="EMBL" id="MFB9054270.1"/>
    </source>
</evidence>
<feature type="binding site" evidence="5">
    <location>
        <begin position="11"/>
        <end position="16"/>
    </location>
    <ligand>
        <name>ATP</name>
        <dbReference type="ChEBI" id="CHEBI:30616"/>
    </ligand>
</feature>
<gene>
    <name evidence="5 7" type="primary">coaE</name>
    <name evidence="7" type="ORF">ACFFVB_14375</name>
</gene>
<dbReference type="PANTHER" id="PTHR10695:SF46">
    <property type="entry name" value="BIFUNCTIONAL COENZYME A SYNTHASE-RELATED"/>
    <property type="match status" value="1"/>
</dbReference>
<keyword evidence="2 5" id="KW-0547">Nucleotide-binding</keyword>
<dbReference type="HAMAP" id="MF_00376">
    <property type="entry name" value="Dephospho_CoA_kinase"/>
    <property type="match status" value="1"/>
</dbReference>
<dbReference type="EC" id="2.7.1.24" evidence="5 6"/>
<evidence type="ECO:0000256" key="5">
    <source>
        <dbReference type="HAMAP-Rule" id="MF_00376"/>
    </source>
</evidence>
<dbReference type="NCBIfam" id="TIGR00152">
    <property type="entry name" value="dephospho-CoA kinase"/>
    <property type="match status" value="1"/>
</dbReference>
<comment type="similarity">
    <text evidence="1 5">Belongs to the CoaE family.</text>
</comment>
<evidence type="ECO:0000256" key="2">
    <source>
        <dbReference type="ARBA" id="ARBA00022741"/>
    </source>
</evidence>
<dbReference type="EMBL" id="JBHMEZ010000012">
    <property type="protein sequence ID" value="MFB9054270.1"/>
    <property type="molecule type" value="Genomic_DNA"/>
</dbReference>
<sequence length="196" mass="22171">MIVVGITGGIGSGKSTVARAFHKTYGIPMYISDDEAKLLMVQSPEIKSELISLFGEDTYKEGVLNKPFISDAIFNDKELLEKMNAIVHPRVASHFKTWVSQQNSAYILKESAILFESRADTSCDFIITVTLDKATKIERILKRDNTTVEKIESIMNKQWDDAKRISKSDFVIVNDTMSHMQDQVDEIHNTILNKIK</sequence>
<keyword evidence="4 5" id="KW-0173">Coenzyme A biosynthesis</keyword>
<evidence type="ECO:0000256" key="6">
    <source>
        <dbReference type="NCBIfam" id="TIGR00152"/>
    </source>
</evidence>
<keyword evidence="5" id="KW-0963">Cytoplasm</keyword>
<comment type="function">
    <text evidence="5">Catalyzes the phosphorylation of the 3'-hydroxyl group of dephosphocoenzyme A to form coenzyme A.</text>
</comment>
<organism evidence="7 8">
    <name type="scientific">Formosa undariae</name>
    <dbReference type="NCBI Taxonomy" id="1325436"/>
    <lineage>
        <taxon>Bacteria</taxon>
        <taxon>Pseudomonadati</taxon>
        <taxon>Bacteroidota</taxon>
        <taxon>Flavobacteriia</taxon>
        <taxon>Flavobacteriales</taxon>
        <taxon>Flavobacteriaceae</taxon>
        <taxon>Formosa</taxon>
    </lineage>
</organism>
<protein>
    <recommendedName>
        <fullName evidence="5 6">Dephospho-CoA kinase</fullName>
        <ecNumber evidence="5 6">2.7.1.24</ecNumber>
    </recommendedName>
    <alternativeName>
        <fullName evidence="5">Dephosphocoenzyme A kinase</fullName>
    </alternativeName>
</protein>
<dbReference type="InterPro" id="IPR001977">
    <property type="entry name" value="Depp_CoAkinase"/>
</dbReference>
<dbReference type="RefSeq" id="WP_382383784.1">
    <property type="nucleotide sequence ID" value="NZ_JBHMEZ010000012.1"/>
</dbReference>
<evidence type="ECO:0000313" key="8">
    <source>
        <dbReference type="Proteomes" id="UP001589605"/>
    </source>
</evidence>
<keyword evidence="5 7" id="KW-0418">Kinase</keyword>
<dbReference type="GO" id="GO:0004140">
    <property type="term" value="F:dephospho-CoA kinase activity"/>
    <property type="evidence" value="ECO:0007669"/>
    <property type="project" value="UniProtKB-EC"/>
</dbReference>